<keyword evidence="7" id="KW-1133">Transmembrane helix</keyword>
<evidence type="ECO:0000259" key="10">
    <source>
        <dbReference type="Pfam" id="PF02434"/>
    </source>
</evidence>
<dbReference type="Gene3D" id="3.90.550.50">
    <property type="match status" value="1"/>
</dbReference>
<evidence type="ECO:0000256" key="9">
    <source>
        <dbReference type="ARBA" id="ARBA00037847"/>
    </source>
</evidence>
<accession>A0A0L7LAM4</accession>
<evidence type="ECO:0000256" key="8">
    <source>
        <dbReference type="ARBA" id="ARBA00023136"/>
    </source>
</evidence>
<evidence type="ECO:0000313" key="12">
    <source>
        <dbReference type="Proteomes" id="UP000037510"/>
    </source>
</evidence>
<evidence type="ECO:0000313" key="11">
    <source>
        <dbReference type="EMBL" id="KOB72460.1"/>
    </source>
</evidence>
<reference evidence="11 12" key="1">
    <citation type="journal article" date="2015" name="Genome Biol. Evol.">
        <title>The genome of winter moth (Operophtera brumata) provides a genomic perspective on sexual dimorphism and phenology.</title>
        <authorList>
            <person name="Derks M.F."/>
            <person name="Smit S."/>
            <person name="Salis L."/>
            <person name="Schijlen E."/>
            <person name="Bossers A."/>
            <person name="Mateman C."/>
            <person name="Pijl A.S."/>
            <person name="de Ridder D."/>
            <person name="Groenen M.A."/>
            <person name="Visser M.E."/>
            <person name="Megens H.J."/>
        </authorList>
    </citation>
    <scope>NUCLEOTIDE SEQUENCE [LARGE SCALE GENOMIC DNA]</scope>
    <source>
        <strain evidence="11">WM2013NL</strain>
        <tissue evidence="11">Head and thorax</tissue>
    </source>
</reference>
<dbReference type="EMBL" id="JTDY01001954">
    <property type="protein sequence ID" value="KOB72460.1"/>
    <property type="molecule type" value="Genomic_DNA"/>
</dbReference>
<dbReference type="PANTHER" id="PTHR10811">
    <property type="entry name" value="FRINGE-RELATED"/>
    <property type="match status" value="1"/>
</dbReference>
<keyword evidence="4" id="KW-0808">Transferase</keyword>
<comment type="caution">
    <text evidence="11">The sequence shown here is derived from an EMBL/GenBank/DDBJ whole genome shotgun (WGS) entry which is preliminary data.</text>
</comment>
<keyword evidence="6" id="KW-0735">Signal-anchor</keyword>
<dbReference type="STRING" id="104452.A0A0L7LAM4"/>
<dbReference type="Proteomes" id="UP000037510">
    <property type="component" value="Unassembled WGS sequence"/>
</dbReference>
<dbReference type="GO" id="GO:0016757">
    <property type="term" value="F:glycosyltransferase activity"/>
    <property type="evidence" value="ECO:0007669"/>
    <property type="project" value="UniProtKB-KW"/>
</dbReference>
<evidence type="ECO:0000256" key="6">
    <source>
        <dbReference type="ARBA" id="ARBA00022968"/>
    </source>
</evidence>
<evidence type="ECO:0000256" key="5">
    <source>
        <dbReference type="ARBA" id="ARBA00022692"/>
    </source>
</evidence>
<sequence length="286" mass="32711">MGGRRMIKAAAALVALGYCSLLVYQGGVAFKFQETPAGVQVPNLSIEPVTKTSVSDSGQSKKITLDDIFISVKTTKHYQYTRLPIILKTWYQLAKQQTWFFTDTENRQHQNQTNGHMVNTNCSASHQRKHLCCKMSVEYDHFLESGKKWFCHFDDDNYVNVPRLVSVLQKYNNQGDWYLGRTSIYKPFWYSFWFATGGAGFCISRSLALKMSPLASGGKFISICEGIRFPDDVSMGFLIEHVMKQNLTIVPEFHSHLEQMKLLPPETLRDQISFSYSKGKDEWNVV</sequence>
<feature type="non-terminal residue" evidence="11">
    <location>
        <position position="286"/>
    </location>
</feature>
<dbReference type="GO" id="GO:0012505">
    <property type="term" value="C:endomembrane system"/>
    <property type="evidence" value="ECO:0007669"/>
    <property type="project" value="UniProtKB-SubCell"/>
</dbReference>
<evidence type="ECO:0000256" key="4">
    <source>
        <dbReference type="ARBA" id="ARBA00022679"/>
    </source>
</evidence>
<keyword evidence="12" id="KW-1185">Reference proteome</keyword>
<feature type="domain" description="Fringe-like glycosyltransferase" evidence="10">
    <location>
        <begin position="62"/>
        <end position="286"/>
    </location>
</feature>
<comment type="subcellular location">
    <subcellularLocation>
        <location evidence="9">Endomembrane system</location>
        <topology evidence="9">Single-pass membrane protein</topology>
    </subcellularLocation>
    <subcellularLocation>
        <location evidence="1">Membrane</location>
        <topology evidence="1">Single-pass type II membrane protein</topology>
    </subcellularLocation>
</comment>
<evidence type="ECO:0000256" key="3">
    <source>
        <dbReference type="ARBA" id="ARBA00022676"/>
    </source>
</evidence>
<gene>
    <name evidence="11" type="ORF">OBRU01_12126</name>
</gene>
<dbReference type="InterPro" id="IPR003378">
    <property type="entry name" value="Fringe-like_glycosylTrfase"/>
</dbReference>
<evidence type="ECO:0000256" key="2">
    <source>
        <dbReference type="ARBA" id="ARBA00008661"/>
    </source>
</evidence>
<keyword evidence="3" id="KW-0328">Glycosyltransferase</keyword>
<keyword evidence="5" id="KW-0812">Transmembrane</keyword>
<dbReference type="Pfam" id="PF02434">
    <property type="entry name" value="Fringe"/>
    <property type="match status" value="1"/>
</dbReference>
<comment type="similarity">
    <text evidence="2">Belongs to the glycosyltransferase 31 family.</text>
</comment>
<dbReference type="GO" id="GO:0016020">
    <property type="term" value="C:membrane"/>
    <property type="evidence" value="ECO:0007669"/>
    <property type="project" value="UniProtKB-SubCell"/>
</dbReference>
<proteinExistence type="inferred from homology"/>
<evidence type="ECO:0000256" key="1">
    <source>
        <dbReference type="ARBA" id="ARBA00004606"/>
    </source>
</evidence>
<name>A0A0L7LAM4_OPEBR</name>
<feature type="non-terminal residue" evidence="11">
    <location>
        <position position="1"/>
    </location>
</feature>
<keyword evidence="8" id="KW-0472">Membrane</keyword>
<evidence type="ECO:0000256" key="7">
    <source>
        <dbReference type="ARBA" id="ARBA00022989"/>
    </source>
</evidence>
<protein>
    <submittedName>
        <fullName evidence="11">Fringe</fullName>
    </submittedName>
</protein>
<dbReference type="AlphaFoldDB" id="A0A0L7LAM4"/>
<organism evidence="11 12">
    <name type="scientific">Operophtera brumata</name>
    <name type="common">Winter moth</name>
    <name type="synonym">Phalaena brumata</name>
    <dbReference type="NCBI Taxonomy" id="104452"/>
    <lineage>
        <taxon>Eukaryota</taxon>
        <taxon>Metazoa</taxon>
        <taxon>Ecdysozoa</taxon>
        <taxon>Arthropoda</taxon>
        <taxon>Hexapoda</taxon>
        <taxon>Insecta</taxon>
        <taxon>Pterygota</taxon>
        <taxon>Neoptera</taxon>
        <taxon>Endopterygota</taxon>
        <taxon>Lepidoptera</taxon>
        <taxon>Glossata</taxon>
        <taxon>Ditrysia</taxon>
        <taxon>Geometroidea</taxon>
        <taxon>Geometridae</taxon>
        <taxon>Larentiinae</taxon>
        <taxon>Operophtera</taxon>
    </lineage>
</organism>